<dbReference type="Pfam" id="PF00440">
    <property type="entry name" value="TetR_N"/>
    <property type="match status" value="1"/>
</dbReference>
<evidence type="ECO:0000259" key="3">
    <source>
        <dbReference type="PROSITE" id="PS50977"/>
    </source>
</evidence>
<name>A0A8J8SJ80_9FIRM</name>
<dbReference type="InterPro" id="IPR009057">
    <property type="entry name" value="Homeodomain-like_sf"/>
</dbReference>
<dbReference type="InterPro" id="IPR001647">
    <property type="entry name" value="HTH_TetR"/>
</dbReference>
<keyword evidence="5" id="KW-1185">Reference proteome</keyword>
<evidence type="ECO:0000256" key="1">
    <source>
        <dbReference type="ARBA" id="ARBA00023125"/>
    </source>
</evidence>
<dbReference type="GO" id="GO:0006355">
    <property type="term" value="P:regulation of DNA-templated transcription"/>
    <property type="evidence" value="ECO:0007669"/>
    <property type="project" value="UniProtKB-ARBA"/>
</dbReference>
<dbReference type="SUPFAM" id="SSF48498">
    <property type="entry name" value="Tetracyclin repressor-like, C-terminal domain"/>
    <property type="match status" value="1"/>
</dbReference>
<dbReference type="RefSeq" id="WP_212695913.1">
    <property type="nucleotide sequence ID" value="NZ_CP058649.1"/>
</dbReference>
<organism evidence="4 5">
    <name type="scientific">Vallitalea pronyensis</name>
    <dbReference type="NCBI Taxonomy" id="1348613"/>
    <lineage>
        <taxon>Bacteria</taxon>
        <taxon>Bacillati</taxon>
        <taxon>Bacillota</taxon>
        <taxon>Clostridia</taxon>
        <taxon>Lachnospirales</taxon>
        <taxon>Vallitaleaceae</taxon>
        <taxon>Vallitalea</taxon>
    </lineage>
</organism>
<dbReference type="Proteomes" id="UP000683246">
    <property type="component" value="Chromosome"/>
</dbReference>
<keyword evidence="1 2" id="KW-0238">DNA-binding</keyword>
<evidence type="ECO:0000256" key="2">
    <source>
        <dbReference type="PROSITE-ProRule" id="PRU00335"/>
    </source>
</evidence>
<gene>
    <name evidence="4" type="ORF">HZI73_24230</name>
</gene>
<dbReference type="InterPro" id="IPR050109">
    <property type="entry name" value="HTH-type_TetR-like_transc_reg"/>
</dbReference>
<dbReference type="PANTHER" id="PTHR30328">
    <property type="entry name" value="TRANSCRIPTIONAL REPRESSOR"/>
    <property type="match status" value="1"/>
</dbReference>
<dbReference type="PRINTS" id="PR00455">
    <property type="entry name" value="HTHTETR"/>
</dbReference>
<protein>
    <submittedName>
        <fullName evidence="4">TetR/AcrR family transcriptional regulator</fullName>
    </submittedName>
</protein>
<feature type="DNA-binding region" description="H-T-H motif" evidence="2">
    <location>
        <begin position="34"/>
        <end position="53"/>
    </location>
</feature>
<dbReference type="InterPro" id="IPR036271">
    <property type="entry name" value="Tet_transcr_reg_TetR-rel_C_sf"/>
</dbReference>
<accession>A0A8J8SJ80</accession>
<dbReference type="SUPFAM" id="SSF46689">
    <property type="entry name" value="Homeodomain-like"/>
    <property type="match status" value="1"/>
</dbReference>
<dbReference type="InterPro" id="IPR023772">
    <property type="entry name" value="DNA-bd_HTH_TetR-type_CS"/>
</dbReference>
<reference evidence="4" key="1">
    <citation type="submission" date="2020-07" db="EMBL/GenBank/DDBJ databases">
        <title>Vallitalea pronyensis genome.</title>
        <authorList>
            <person name="Postec A."/>
        </authorList>
    </citation>
    <scope>NUCLEOTIDE SEQUENCE</scope>
    <source>
        <strain evidence="4">FatNI3</strain>
    </source>
</reference>
<dbReference type="Gene3D" id="1.10.357.10">
    <property type="entry name" value="Tetracycline Repressor, domain 2"/>
    <property type="match status" value="1"/>
</dbReference>
<dbReference type="KEGG" id="vpy:HZI73_24230"/>
<proteinExistence type="predicted"/>
<dbReference type="PROSITE" id="PS01081">
    <property type="entry name" value="HTH_TETR_1"/>
    <property type="match status" value="1"/>
</dbReference>
<evidence type="ECO:0000313" key="4">
    <source>
        <dbReference type="EMBL" id="QUI25214.1"/>
    </source>
</evidence>
<sequence>MPTQLFNALDQEKRLKITQEALQEFAENSYSESSTNNIVKRAGISKGSLFKYFTNKEDLYFYILDDSIQRFLDSSKEAITTLPNDFFERVATYADIEFTWYMHHPMAYKLIKKAFIDDQSDIYKKTIKKYQVMGNSFYYTLFQDINMNGYKWNKNKILDMLRWLLEGFNASFMKDIAGNEGIDSIKDRYLKELQEYMTILKEGICKE</sequence>
<feature type="domain" description="HTH tetR-type" evidence="3">
    <location>
        <begin position="11"/>
        <end position="71"/>
    </location>
</feature>
<dbReference type="AlphaFoldDB" id="A0A8J8SJ80"/>
<evidence type="ECO:0000313" key="5">
    <source>
        <dbReference type="Proteomes" id="UP000683246"/>
    </source>
</evidence>
<dbReference type="EMBL" id="CP058649">
    <property type="protein sequence ID" value="QUI25214.1"/>
    <property type="molecule type" value="Genomic_DNA"/>
</dbReference>
<dbReference type="PANTHER" id="PTHR30328:SF54">
    <property type="entry name" value="HTH-TYPE TRANSCRIPTIONAL REPRESSOR SCO4008"/>
    <property type="match status" value="1"/>
</dbReference>
<dbReference type="PROSITE" id="PS50977">
    <property type="entry name" value="HTH_TETR_2"/>
    <property type="match status" value="1"/>
</dbReference>
<dbReference type="GO" id="GO:0003677">
    <property type="term" value="F:DNA binding"/>
    <property type="evidence" value="ECO:0007669"/>
    <property type="project" value="UniProtKB-UniRule"/>
</dbReference>